<dbReference type="EC" id="4.2.1.24" evidence="3 9"/>
<dbReference type="PRINTS" id="PR00144">
    <property type="entry name" value="DALDHYDRTASE"/>
</dbReference>
<comment type="catalytic activity">
    <reaction evidence="8 9">
        <text>2 5-aminolevulinate = porphobilinogen + 2 H2O + H(+)</text>
        <dbReference type="Rhea" id="RHEA:24064"/>
        <dbReference type="ChEBI" id="CHEBI:15377"/>
        <dbReference type="ChEBI" id="CHEBI:15378"/>
        <dbReference type="ChEBI" id="CHEBI:58126"/>
        <dbReference type="ChEBI" id="CHEBI:356416"/>
        <dbReference type="EC" id="4.2.1.24"/>
    </reaction>
</comment>
<comment type="pathway">
    <text evidence="1">Porphyrin-containing compound metabolism; protoporphyrin-IX biosynthesis; coproporphyrinogen-III from 5-aminolevulinate: step 1/4.</text>
</comment>
<dbReference type="SUPFAM" id="SSF51569">
    <property type="entry name" value="Aldolase"/>
    <property type="match status" value="1"/>
</dbReference>
<dbReference type="NCBIfam" id="NF006762">
    <property type="entry name" value="PRK09283.1"/>
    <property type="match status" value="1"/>
</dbReference>
<evidence type="ECO:0000256" key="7">
    <source>
        <dbReference type="ARBA" id="ARBA00023244"/>
    </source>
</evidence>
<keyword evidence="7 9" id="KW-0627">Porphyrin biosynthesis</keyword>
<evidence type="ECO:0000256" key="2">
    <source>
        <dbReference type="ARBA" id="ARBA00008055"/>
    </source>
</evidence>
<dbReference type="GO" id="GO:0004655">
    <property type="term" value="F:porphobilinogen synthase activity"/>
    <property type="evidence" value="ECO:0007669"/>
    <property type="project" value="UniProtKB-EC"/>
</dbReference>
<comment type="similarity">
    <text evidence="2 10">Belongs to the ALAD family.</text>
</comment>
<gene>
    <name evidence="11" type="primary">hemB</name>
    <name evidence="11" type="ORF">M3P09_15150</name>
</gene>
<evidence type="ECO:0000256" key="8">
    <source>
        <dbReference type="ARBA" id="ARBA00047651"/>
    </source>
</evidence>
<keyword evidence="5" id="KW-0350">Heme biosynthesis</keyword>
<reference evidence="11" key="1">
    <citation type="submission" date="2022-05" db="EMBL/GenBank/DDBJ databases">
        <authorList>
            <person name="Park J.-S."/>
        </authorList>
    </citation>
    <scope>NUCLEOTIDE SEQUENCE</scope>
    <source>
        <strain evidence="11">2012CJ34-3</strain>
    </source>
</reference>
<protein>
    <recommendedName>
        <fullName evidence="4 9">Delta-aminolevulinic acid dehydratase</fullName>
        <ecNumber evidence="3 9">4.2.1.24</ecNumber>
    </recommendedName>
</protein>
<evidence type="ECO:0000256" key="1">
    <source>
        <dbReference type="ARBA" id="ARBA00004694"/>
    </source>
</evidence>
<dbReference type="Pfam" id="PF00490">
    <property type="entry name" value="ALAD"/>
    <property type="match status" value="1"/>
</dbReference>
<dbReference type="PROSITE" id="PS00169">
    <property type="entry name" value="D_ALA_DEHYDRATASE"/>
    <property type="match status" value="1"/>
</dbReference>
<evidence type="ECO:0000256" key="6">
    <source>
        <dbReference type="ARBA" id="ARBA00023239"/>
    </source>
</evidence>
<sequence length="329" mass="36818">MFPLRRNRRLRANEAIRGLVRETIITPNDFLVPLFVVEGKGIKEEIASMPNYFRYSLDLLENEVKELWKLGLKSVLLFVKVPDNLKDNKGKEALNPNGLMQRAIKTVKNACPDMLVMTDVALDPYSIYGHDGIIENGVIANDNTADFLAEMSISHAKAGANFVAPSDMMDGRILTIREALEDEGFIDTGIMSYSAKYASAFYGPFRDALDSAPVDLENIPKDKKTYQMDFANRHEALRETEMDIDEGADIVMVKPGMAYLDILREIKNEFDAPVAVYQVSGEYAMIKAAAEKGWLNHDQIMLETTTAFKRAGADIIASYFAKDIVKLIS</sequence>
<name>A0ABT0QHB8_9FLAO</name>
<dbReference type="Gene3D" id="3.20.20.70">
    <property type="entry name" value="Aldolase class I"/>
    <property type="match status" value="1"/>
</dbReference>
<dbReference type="CDD" id="cd04823">
    <property type="entry name" value="ALAD_PBGS_aspartate_rich"/>
    <property type="match status" value="1"/>
</dbReference>
<evidence type="ECO:0000256" key="9">
    <source>
        <dbReference type="RuleBase" id="RU000515"/>
    </source>
</evidence>
<dbReference type="EMBL" id="JAMFLZ010000007">
    <property type="protein sequence ID" value="MCL6296347.1"/>
    <property type="molecule type" value="Genomic_DNA"/>
</dbReference>
<dbReference type="PANTHER" id="PTHR11458:SF0">
    <property type="entry name" value="DELTA-AMINOLEVULINIC ACID DEHYDRATASE"/>
    <property type="match status" value="1"/>
</dbReference>
<evidence type="ECO:0000256" key="3">
    <source>
        <dbReference type="ARBA" id="ARBA00012053"/>
    </source>
</evidence>
<evidence type="ECO:0000256" key="4">
    <source>
        <dbReference type="ARBA" id="ARBA00020771"/>
    </source>
</evidence>
<evidence type="ECO:0000256" key="10">
    <source>
        <dbReference type="RuleBase" id="RU004161"/>
    </source>
</evidence>
<organism evidence="11 12">
    <name type="scientific">Jejuia spongiicola</name>
    <dbReference type="NCBI Taxonomy" id="2942207"/>
    <lineage>
        <taxon>Bacteria</taxon>
        <taxon>Pseudomonadati</taxon>
        <taxon>Bacteroidota</taxon>
        <taxon>Flavobacteriia</taxon>
        <taxon>Flavobacteriales</taxon>
        <taxon>Flavobacteriaceae</taxon>
        <taxon>Jejuia</taxon>
    </lineage>
</organism>
<dbReference type="PANTHER" id="PTHR11458">
    <property type="entry name" value="DELTA-AMINOLEVULINIC ACID DEHYDRATASE"/>
    <property type="match status" value="1"/>
</dbReference>
<dbReference type="InterPro" id="IPR013785">
    <property type="entry name" value="Aldolase_TIM"/>
</dbReference>
<evidence type="ECO:0000313" key="12">
    <source>
        <dbReference type="Proteomes" id="UP001165381"/>
    </source>
</evidence>
<evidence type="ECO:0000256" key="5">
    <source>
        <dbReference type="ARBA" id="ARBA00023133"/>
    </source>
</evidence>
<comment type="subunit">
    <text evidence="9">Homooctamer.</text>
</comment>
<dbReference type="InterPro" id="IPR001731">
    <property type="entry name" value="ALAD"/>
</dbReference>
<dbReference type="RefSeq" id="WP_249973782.1">
    <property type="nucleotide sequence ID" value="NZ_JAMFLZ010000007.1"/>
</dbReference>
<proteinExistence type="inferred from homology"/>
<comment type="caution">
    <text evidence="11">The sequence shown here is derived from an EMBL/GenBank/DDBJ whole genome shotgun (WGS) entry which is preliminary data.</text>
</comment>
<keyword evidence="12" id="KW-1185">Reference proteome</keyword>
<dbReference type="PIRSF" id="PIRSF001415">
    <property type="entry name" value="Porphbilin_synth"/>
    <property type="match status" value="1"/>
</dbReference>
<accession>A0ABT0QHB8</accession>
<evidence type="ECO:0000313" key="11">
    <source>
        <dbReference type="EMBL" id="MCL6296347.1"/>
    </source>
</evidence>
<dbReference type="Proteomes" id="UP001165381">
    <property type="component" value="Unassembled WGS sequence"/>
</dbReference>
<dbReference type="InterPro" id="IPR030656">
    <property type="entry name" value="ALAD_AS"/>
</dbReference>
<keyword evidence="6 9" id="KW-0456">Lyase</keyword>
<dbReference type="SMART" id="SM01004">
    <property type="entry name" value="ALAD"/>
    <property type="match status" value="1"/>
</dbReference>